<evidence type="ECO:0000313" key="3">
    <source>
        <dbReference type="Proteomes" id="UP000198304"/>
    </source>
</evidence>
<gene>
    <name evidence="2" type="ORF">SAMN05446037_105310</name>
</gene>
<name>A0A239KU46_9FIRM</name>
<dbReference type="Pfam" id="PF04324">
    <property type="entry name" value="Fer2_BFD"/>
    <property type="match status" value="1"/>
</dbReference>
<accession>A0A239KU46</accession>
<dbReference type="AlphaFoldDB" id="A0A239KU46"/>
<feature type="domain" description="BFD-like [2Fe-2S]-binding" evidence="1">
    <location>
        <begin position="18"/>
        <end position="70"/>
    </location>
</feature>
<keyword evidence="3" id="KW-1185">Reference proteome</keyword>
<sequence>MTAVLKLGIEVLKMKEDIICRCEEITEQEIIEAIKNGATNVNEVKRWTRAGMGLCQGRTCRRLIERILARETKTSLEEITPSTYRQPVRPVKIGILKDEKE</sequence>
<dbReference type="PANTHER" id="PTHR42720">
    <property type="entry name" value="GLYCEROL-3-PHOSPHATE DEHYDROGENASE"/>
    <property type="match status" value="1"/>
</dbReference>
<dbReference type="EMBL" id="FZOJ01000053">
    <property type="protein sequence ID" value="SNT21262.1"/>
    <property type="molecule type" value="Genomic_DNA"/>
</dbReference>
<evidence type="ECO:0000259" key="1">
    <source>
        <dbReference type="Pfam" id="PF04324"/>
    </source>
</evidence>
<dbReference type="InterPro" id="IPR041854">
    <property type="entry name" value="BFD-like_2Fe2S-bd_dom_sf"/>
</dbReference>
<dbReference type="Proteomes" id="UP000198304">
    <property type="component" value="Unassembled WGS sequence"/>
</dbReference>
<protein>
    <submittedName>
        <fullName evidence="2">BFD-like [2Fe-2S] binding domain-containing protein</fullName>
    </submittedName>
</protein>
<reference evidence="2 3" key="1">
    <citation type="submission" date="2017-06" db="EMBL/GenBank/DDBJ databases">
        <authorList>
            <person name="Kim H.J."/>
            <person name="Triplett B.A."/>
        </authorList>
    </citation>
    <scope>NUCLEOTIDE SEQUENCE [LARGE SCALE GENOMIC DNA]</scope>
    <source>
        <strain evidence="2 3">SCA</strain>
    </source>
</reference>
<dbReference type="PANTHER" id="PTHR42720:SF1">
    <property type="entry name" value="GLYCEROL 3-PHOSPHATE OXIDASE"/>
    <property type="match status" value="1"/>
</dbReference>
<dbReference type="Gene3D" id="1.10.10.1100">
    <property type="entry name" value="BFD-like [2Fe-2S]-binding domain"/>
    <property type="match status" value="1"/>
</dbReference>
<organism evidence="2 3">
    <name type="scientific">Anaerovirgula multivorans</name>
    <dbReference type="NCBI Taxonomy" id="312168"/>
    <lineage>
        <taxon>Bacteria</taxon>
        <taxon>Bacillati</taxon>
        <taxon>Bacillota</taxon>
        <taxon>Clostridia</taxon>
        <taxon>Peptostreptococcales</taxon>
        <taxon>Natronincolaceae</taxon>
        <taxon>Anaerovirgula</taxon>
    </lineage>
</organism>
<proteinExistence type="predicted"/>
<evidence type="ECO:0000313" key="2">
    <source>
        <dbReference type="EMBL" id="SNT21262.1"/>
    </source>
</evidence>
<dbReference type="InterPro" id="IPR052745">
    <property type="entry name" value="G3P_Oxidase/Oxidoreductase"/>
</dbReference>
<dbReference type="InterPro" id="IPR007419">
    <property type="entry name" value="BFD-like_2Fe2S-bd_dom"/>
</dbReference>